<name>X6LWG5_RETFI</name>
<reference evidence="2 3" key="1">
    <citation type="journal article" date="2013" name="Curr. Biol.">
        <title>The Genome of the Foraminiferan Reticulomyxa filosa.</title>
        <authorList>
            <person name="Glockner G."/>
            <person name="Hulsmann N."/>
            <person name="Schleicher M."/>
            <person name="Noegel A.A."/>
            <person name="Eichinger L."/>
            <person name="Gallinger C."/>
            <person name="Pawlowski J."/>
            <person name="Sierra R."/>
            <person name="Euteneuer U."/>
            <person name="Pillet L."/>
            <person name="Moustafa A."/>
            <person name="Platzer M."/>
            <person name="Groth M."/>
            <person name="Szafranski K."/>
            <person name="Schliwa M."/>
        </authorList>
    </citation>
    <scope>NUCLEOTIDE SEQUENCE [LARGE SCALE GENOMIC DNA]</scope>
</reference>
<organism evidence="2 3">
    <name type="scientific">Reticulomyxa filosa</name>
    <dbReference type="NCBI Taxonomy" id="46433"/>
    <lineage>
        <taxon>Eukaryota</taxon>
        <taxon>Sar</taxon>
        <taxon>Rhizaria</taxon>
        <taxon>Retaria</taxon>
        <taxon>Foraminifera</taxon>
        <taxon>Monothalamids</taxon>
        <taxon>Reticulomyxidae</taxon>
        <taxon>Reticulomyxa</taxon>
    </lineage>
</organism>
<evidence type="ECO:0000313" key="3">
    <source>
        <dbReference type="Proteomes" id="UP000023152"/>
    </source>
</evidence>
<proteinExistence type="predicted"/>
<feature type="non-terminal residue" evidence="2">
    <location>
        <position position="1"/>
    </location>
</feature>
<keyword evidence="3" id="KW-1185">Reference proteome</keyword>
<gene>
    <name evidence="2" type="ORF">RFI_32331</name>
</gene>
<keyword evidence="1" id="KW-0175">Coiled coil</keyword>
<evidence type="ECO:0000256" key="1">
    <source>
        <dbReference type="SAM" id="Coils"/>
    </source>
</evidence>
<dbReference type="AlphaFoldDB" id="X6LWG5"/>
<accession>X6LWG5</accession>
<comment type="caution">
    <text evidence="2">The sequence shown here is derived from an EMBL/GenBank/DDBJ whole genome shotgun (WGS) entry which is preliminary data.</text>
</comment>
<sequence>PTGGAESPRNSTTYLHPSGMLPVGDTKKNIKTSMHIISSWSSPEIKKQKIETWNLRSDKWDKYLERNWKNGEIMHYDFVVESWTNCVVESAKQSIGTRIIWKGNKPWWSDSLHRKRKQVHRMKKEYRKNRTETNYKKYKRAAMQLKKKLRHEKQEYLIKSIQSLKGENTRQYVPRLWKRANIVPIPKPDRDHSQELQADFIIIWSWKAIGKNHYNE</sequence>
<feature type="coiled-coil region" evidence="1">
    <location>
        <begin position="128"/>
        <end position="155"/>
    </location>
</feature>
<dbReference type="Proteomes" id="UP000023152">
    <property type="component" value="Unassembled WGS sequence"/>
</dbReference>
<feature type="non-terminal residue" evidence="2">
    <location>
        <position position="216"/>
    </location>
</feature>
<protein>
    <submittedName>
        <fullName evidence="2">Uncharacterized protein</fullName>
    </submittedName>
</protein>
<evidence type="ECO:0000313" key="2">
    <source>
        <dbReference type="EMBL" id="ETO05065.1"/>
    </source>
</evidence>
<dbReference type="EMBL" id="ASPP01028579">
    <property type="protein sequence ID" value="ETO05065.1"/>
    <property type="molecule type" value="Genomic_DNA"/>
</dbReference>